<dbReference type="EMBL" id="JAINUF010000003">
    <property type="protein sequence ID" value="KAJ8370469.1"/>
    <property type="molecule type" value="Genomic_DNA"/>
</dbReference>
<reference evidence="2" key="1">
    <citation type="journal article" date="2023" name="Science">
        <title>Genome structures resolve the early diversification of teleost fishes.</title>
        <authorList>
            <person name="Parey E."/>
            <person name="Louis A."/>
            <person name="Montfort J."/>
            <person name="Bouchez O."/>
            <person name="Roques C."/>
            <person name="Iampietro C."/>
            <person name="Lluch J."/>
            <person name="Castinel A."/>
            <person name="Donnadieu C."/>
            <person name="Desvignes T."/>
            <person name="Floi Bucao C."/>
            <person name="Jouanno E."/>
            <person name="Wen M."/>
            <person name="Mejri S."/>
            <person name="Dirks R."/>
            <person name="Jansen H."/>
            <person name="Henkel C."/>
            <person name="Chen W.J."/>
            <person name="Zahm M."/>
            <person name="Cabau C."/>
            <person name="Klopp C."/>
            <person name="Thompson A.W."/>
            <person name="Robinson-Rechavi M."/>
            <person name="Braasch I."/>
            <person name="Lecointre G."/>
            <person name="Bobe J."/>
            <person name="Postlethwait J.H."/>
            <person name="Berthelot C."/>
            <person name="Roest Crollius H."/>
            <person name="Guiguen Y."/>
        </authorList>
    </citation>
    <scope>NUCLEOTIDE SEQUENCE</scope>
    <source>
        <strain evidence="2">WJC10195</strain>
    </source>
</reference>
<accession>A0A9Q1FZZ1</accession>
<evidence type="ECO:0000313" key="2">
    <source>
        <dbReference type="EMBL" id="KAJ8370469.1"/>
    </source>
</evidence>
<name>A0A9Q1FZZ1_SYNKA</name>
<dbReference type="PROSITE" id="PS50835">
    <property type="entry name" value="IG_LIKE"/>
    <property type="match status" value="1"/>
</dbReference>
<protein>
    <recommendedName>
        <fullName evidence="1">Ig-like domain-containing protein</fullName>
    </recommendedName>
</protein>
<evidence type="ECO:0000259" key="1">
    <source>
        <dbReference type="PROSITE" id="PS50835"/>
    </source>
</evidence>
<dbReference type="OrthoDB" id="8902439at2759"/>
<evidence type="ECO:0000313" key="3">
    <source>
        <dbReference type="Proteomes" id="UP001152622"/>
    </source>
</evidence>
<sequence length="215" mass="24115">MTDLQYADMGQYWVGIDKMFADVMTPISLTVSEAAVSQPRLQFLSALSETCWGQPLTVRCLSDQSTNVRYGWYKAGGSQDIPLGAARDLRLHCDIVGDGEQYYCRASNSVSSKRSHSVSAQLLRPAEKGCVYILTVEGEHQYDCWDSLRTSTALPQDTTEDRSFFNQSTAVSNNSEINVSLRAWSGMPVWYEALRWLFLASLLTALCLVHRCSRF</sequence>
<gene>
    <name evidence="2" type="ORF">SKAU_G00104970</name>
</gene>
<organism evidence="2 3">
    <name type="scientific">Synaphobranchus kaupii</name>
    <name type="common">Kaup's arrowtooth eel</name>
    <dbReference type="NCBI Taxonomy" id="118154"/>
    <lineage>
        <taxon>Eukaryota</taxon>
        <taxon>Metazoa</taxon>
        <taxon>Chordata</taxon>
        <taxon>Craniata</taxon>
        <taxon>Vertebrata</taxon>
        <taxon>Euteleostomi</taxon>
        <taxon>Actinopterygii</taxon>
        <taxon>Neopterygii</taxon>
        <taxon>Teleostei</taxon>
        <taxon>Anguilliformes</taxon>
        <taxon>Synaphobranchidae</taxon>
        <taxon>Synaphobranchus</taxon>
    </lineage>
</organism>
<dbReference type="InterPro" id="IPR013783">
    <property type="entry name" value="Ig-like_fold"/>
</dbReference>
<dbReference type="InterPro" id="IPR036179">
    <property type="entry name" value="Ig-like_dom_sf"/>
</dbReference>
<dbReference type="AlphaFoldDB" id="A0A9Q1FZZ1"/>
<keyword evidence="3" id="KW-1185">Reference proteome</keyword>
<dbReference type="Gene3D" id="2.60.40.10">
    <property type="entry name" value="Immunoglobulins"/>
    <property type="match status" value="1"/>
</dbReference>
<proteinExistence type="predicted"/>
<dbReference type="Proteomes" id="UP001152622">
    <property type="component" value="Chromosome 3"/>
</dbReference>
<dbReference type="SUPFAM" id="SSF48726">
    <property type="entry name" value="Immunoglobulin"/>
    <property type="match status" value="1"/>
</dbReference>
<comment type="caution">
    <text evidence="2">The sequence shown here is derived from an EMBL/GenBank/DDBJ whole genome shotgun (WGS) entry which is preliminary data.</text>
</comment>
<feature type="domain" description="Ig-like" evidence="1">
    <location>
        <begin position="39"/>
        <end position="119"/>
    </location>
</feature>
<dbReference type="InterPro" id="IPR007110">
    <property type="entry name" value="Ig-like_dom"/>
</dbReference>